<feature type="transmembrane region" description="Helical" evidence="11">
    <location>
        <begin position="47"/>
        <end position="73"/>
    </location>
</feature>
<evidence type="ECO:0000313" key="13">
    <source>
        <dbReference type="EMBL" id="KAK5782508.1"/>
    </source>
</evidence>
<evidence type="ECO:0000256" key="11">
    <source>
        <dbReference type="SAM" id="Phobius"/>
    </source>
</evidence>
<keyword evidence="4" id="KW-0964">Secreted</keyword>
<protein>
    <recommendedName>
        <fullName evidence="12">Hyphally-regulated cell wall protein N-terminal domain-containing protein</fullName>
    </recommendedName>
</protein>
<evidence type="ECO:0000256" key="2">
    <source>
        <dbReference type="ARBA" id="ARBA00004613"/>
    </source>
</evidence>
<feature type="transmembrane region" description="Helical" evidence="11">
    <location>
        <begin position="15"/>
        <end position="40"/>
    </location>
</feature>
<feature type="transmembrane region" description="Helical" evidence="11">
    <location>
        <begin position="400"/>
        <end position="420"/>
    </location>
</feature>
<dbReference type="Pfam" id="PF11765">
    <property type="entry name" value="Hyphal_reg_CWP"/>
    <property type="match status" value="1"/>
</dbReference>
<proteinExistence type="predicted"/>
<evidence type="ECO:0000256" key="9">
    <source>
        <dbReference type="ARBA" id="ARBA00023180"/>
    </source>
</evidence>
<feature type="compositionally biased region" description="Polar residues" evidence="10">
    <location>
        <begin position="832"/>
        <end position="872"/>
    </location>
</feature>
<keyword evidence="5 11" id="KW-0812">Transmembrane</keyword>
<comment type="subcellular location">
    <subcellularLocation>
        <location evidence="1">Membrane</location>
        <topology evidence="1">Multi-pass membrane protein</topology>
    </subcellularLocation>
    <subcellularLocation>
        <location evidence="2">Secreted</location>
    </subcellularLocation>
</comment>
<evidence type="ECO:0000256" key="10">
    <source>
        <dbReference type="SAM" id="MobiDB-lite"/>
    </source>
</evidence>
<evidence type="ECO:0000256" key="8">
    <source>
        <dbReference type="ARBA" id="ARBA00023136"/>
    </source>
</evidence>
<dbReference type="PROSITE" id="PS51257">
    <property type="entry name" value="PROKAR_LIPOPROTEIN"/>
    <property type="match status" value="1"/>
</dbReference>
<keyword evidence="14" id="KW-1185">Reference proteome</keyword>
<dbReference type="GO" id="GO:0022857">
    <property type="term" value="F:transmembrane transporter activity"/>
    <property type="evidence" value="ECO:0007669"/>
    <property type="project" value="InterPro"/>
</dbReference>
<dbReference type="Pfam" id="PF13520">
    <property type="entry name" value="AA_permease_2"/>
    <property type="match status" value="1"/>
</dbReference>
<dbReference type="GO" id="GO:0016020">
    <property type="term" value="C:membrane"/>
    <property type="evidence" value="ECO:0007669"/>
    <property type="project" value="UniProtKB-SubCell"/>
</dbReference>
<evidence type="ECO:0000313" key="14">
    <source>
        <dbReference type="Proteomes" id="UP001306508"/>
    </source>
</evidence>
<reference evidence="14" key="1">
    <citation type="submission" date="2023-07" db="EMBL/GenBank/DDBJ databases">
        <title>A draft genome of Kazachstania heterogenica Y-27499.</title>
        <authorList>
            <person name="Donic C."/>
            <person name="Kralova J.S."/>
            <person name="Fidel L."/>
            <person name="Ben-Dor S."/>
            <person name="Jung S."/>
        </authorList>
    </citation>
    <scope>NUCLEOTIDE SEQUENCE [LARGE SCALE GENOMIC DNA]</scope>
    <source>
        <strain evidence="14">Y27499</strain>
    </source>
</reference>
<gene>
    <name evidence="13" type="ORF">RI543_000062</name>
</gene>
<evidence type="ECO:0000259" key="12">
    <source>
        <dbReference type="Pfam" id="PF11765"/>
    </source>
</evidence>
<evidence type="ECO:0000256" key="3">
    <source>
        <dbReference type="ARBA" id="ARBA00022448"/>
    </source>
</evidence>
<feature type="domain" description="Hyphally-regulated cell wall protein N-terminal" evidence="12">
    <location>
        <begin position="500"/>
        <end position="642"/>
    </location>
</feature>
<keyword evidence="8 11" id="KW-0472">Membrane</keyword>
<feature type="transmembrane region" description="Helical" evidence="11">
    <location>
        <begin position="292"/>
        <end position="312"/>
    </location>
</feature>
<dbReference type="PANTHER" id="PTHR45649">
    <property type="entry name" value="AMINO-ACID PERMEASE BAT1"/>
    <property type="match status" value="1"/>
</dbReference>
<keyword evidence="6" id="KW-0732">Signal</keyword>
<dbReference type="PANTHER" id="PTHR45649:SF16">
    <property type="entry name" value="7-KETO 8-AMINOPELARGONIC ACID TRANSPORTER"/>
    <property type="match status" value="1"/>
</dbReference>
<feature type="region of interest" description="Disordered" evidence="10">
    <location>
        <begin position="902"/>
        <end position="923"/>
    </location>
</feature>
<organism evidence="13 14">
    <name type="scientific">Arxiozyma heterogenica</name>
    <dbReference type="NCBI Taxonomy" id="278026"/>
    <lineage>
        <taxon>Eukaryota</taxon>
        <taxon>Fungi</taxon>
        <taxon>Dikarya</taxon>
        <taxon>Ascomycota</taxon>
        <taxon>Saccharomycotina</taxon>
        <taxon>Saccharomycetes</taxon>
        <taxon>Saccharomycetales</taxon>
        <taxon>Saccharomycetaceae</taxon>
        <taxon>Arxiozyma</taxon>
    </lineage>
</organism>
<feature type="transmembrane region" description="Helical" evidence="11">
    <location>
        <begin position="204"/>
        <end position="225"/>
    </location>
</feature>
<dbReference type="GO" id="GO:0005576">
    <property type="term" value="C:extracellular region"/>
    <property type="evidence" value="ECO:0007669"/>
    <property type="project" value="UniProtKB-SubCell"/>
</dbReference>
<dbReference type="AlphaFoldDB" id="A0AAN7WQG2"/>
<dbReference type="Proteomes" id="UP001306508">
    <property type="component" value="Unassembled WGS sequence"/>
</dbReference>
<accession>A0AAN7WQG2</accession>
<keyword evidence="9" id="KW-0325">Glycoprotein</keyword>
<dbReference type="InterPro" id="IPR002293">
    <property type="entry name" value="AA/rel_permease1"/>
</dbReference>
<dbReference type="GO" id="GO:0009277">
    <property type="term" value="C:fungal-type cell wall"/>
    <property type="evidence" value="ECO:0007669"/>
    <property type="project" value="UniProtKB-ARBA"/>
</dbReference>
<feature type="transmembrane region" description="Helical" evidence="11">
    <location>
        <begin position="251"/>
        <end position="272"/>
    </location>
</feature>
<evidence type="ECO:0000256" key="6">
    <source>
        <dbReference type="ARBA" id="ARBA00022729"/>
    </source>
</evidence>
<feature type="region of interest" description="Disordered" evidence="10">
    <location>
        <begin position="832"/>
        <end position="886"/>
    </location>
</feature>
<sequence>MLDDRNVVFEKKFTWLSLFGIAFSLSCSWIGISSSLGVSLASGGPLLIIYGLLIVLFFSCMCATSLGQFAYLIPDSCGVSFWTYKLLEQQTENDHTTLISNENIDVKQSYVETLVSVQKPTWRSRIQVSTSVFVAMLNYFGAMFTAASICSSLAMNCIGMHSLLHKNYEYKKWHLFVCYQCINVTLTFFNLWSGPLPTIGQLGLYISLAAFGLTLVISLVTRSYYTEEPWFSAHYIFGHFENNTGWNSKRMAFIVGLINPMWGFVGIDSVSHMVDEVGHFQSRYLVPKVMKLTVIVGFITSFVYAIGMFFCITNKESVTKAFFPILEIYYQACHNKNLAILLQCFCFTTGYICGIACGTWQSRILWSFGRMFGQSYVPNSLHSNLMKKIGTLTENFKSPLYSHFISQFGVVVIGCIFMGSDTAFNAIITSCITLLMISYAVPSVIFVFFTDREKFVKAIIERENLSHYKVPSFSIIPHICFNFISFVQIHISSTLGEHTFENTKVSIFTKDLFVKGSLFVGALNSYDNRFSSTFGGSTITNDGLIVVNGKNVTTDLMTVSWSGFPITNNGKMYFDGLNSSSSRFTLDSSISLTNTGLMSFGQNVSSNFTNIVHLTSGSVINIGTICLKNVKAFLEISIAGDGSGYDYDPGTGILTVSEATIHKINIGSVSAQSTITSYTTDANGSSGEVDIVVVVTPVQSTVTVYIAGSVSAASGLSSYISYTTDSNGSTKVIGVVVVETPIYGSSTIHVGETGSILTGTLVALTTVVNGVTMTTTYCPEPSETSETSMTAIIGHGSIKPIYTNSKNQQEETNSFSAVFNATPVTSIASTTTGTVFTNNENQPTSRNSRESTTVVVGSTRGNIDVTSETSTVESRRPETSLTTKMPQVSQFVSEQFSSSPATMTASHASAPSLASYKGKGSTI</sequence>
<comment type="caution">
    <text evidence="13">The sequence shown here is derived from an EMBL/GenBank/DDBJ whole genome shotgun (WGS) entry which is preliminary data.</text>
</comment>
<evidence type="ECO:0000256" key="5">
    <source>
        <dbReference type="ARBA" id="ARBA00022692"/>
    </source>
</evidence>
<keyword evidence="3" id="KW-0813">Transport</keyword>
<dbReference type="Gene3D" id="1.20.1740.10">
    <property type="entry name" value="Amino acid/polyamine transporter I"/>
    <property type="match status" value="1"/>
</dbReference>
<keyword evidence="7 11" id="KW-1133">Transmembrane helix</keyword>
<evidence type="ECO:0000256" key="4">
    <source>
        <dbReference type="ARBA" id="ARBA00022525"/>
    </source>
</evidence>
<feature type="transmembrane region" description="Helical" evidence="11">
    <location>
        <begin position="426"/>
        <end position="449"/>
    </location>
</feature>
<evidence type="ECO:0000256" key="1">
    <source>
        <dbReference type="ARBA" id="ARBA00004141"/>
    </source>
</evidence>
<name>A0AAN7WQG2_9SACH</name>
<dbReference type="InterPro" id="IPR021031">
    <property type="entry name" value="Hyphal-reg_cell_wall_N"/>
</dbReference>
<dbReference type="EMBL" id="JAWIZZ010000002">
    <property type="protein sequence ID" value="KAK5782508.1"/>
    <property type="molecule type" value="Genomic_DNA"/>
</dbReference>
<feature type="transmembrane region" description="Helical" evidence="11">
    <location>
        <begin position="139"/>
        <end position="161"/>
    </location>
</feature>
<evidence type="ECO:0000256" key="7">
    <source>
        <dbReference type="ARBA" id="ARBA00022989"/>
    </source>
</evidence>